<dbReference type="STRING" id="1434232.MAIT1_02038"/>
<dbReference type="GO" id="GO:0004527">
    <property type="term" value="F:exonuclease activity"/>
    <property type="evidence" value="ECO:0007669"/>
    <property type="project" value="UniProtKB-KW"/>
</dbReference>
<dbReference type="EMBL" id="LVJN01000020">
    <property type="protein sequence ID" value="OSM01971.1"/>
    <property type="molecule type" value="Genomic_DNA"/>
</dbReference>
<keyword evidence="2" id="KW-1185">Reference proteome</keyword>
<keyword evidence="1" id="KW-0269">Exonuclease</keyword>
<sequence>MVVALMMSACAGDNPALKASQGLREAGDYATAQSRLEAALKESPDNDALKQALNLTRLQWGGALVEQAQTQADDAAQPLLPRLRSALEKLEQAQSLAPQQAALQPTLQSIATQREAALARQRACRAAAEAGLADAEKLEAAQSQLNACLADDPDNPILNGLARQVLPKWRARALKSITQALRGGREEQALSQAQAAVGMAPNDAELGELLSRAERALEMSVRLGLVSDLLDQGRAEDALAAYRPLLGRAYAPSERLAWRLEELGERLGGQLSEAGEEALKAGRVGQAALLLQGAVDASPSQRFTSRVGQLLLALARMAEDARQDKRPGAAWLALRARQKLAARGVDDGAQWIEKMWAELAARNGRALAVALLGQEGADADIAAQLRQMLAAPSTGVTLIDPTLVTSALQQAGAIPAWPDAAALTLLTVSAPADYWVFARLARPITAPPSAPGQQPPAVAEPTHLRVHVVRAADGAVVVDEAFAFAAQTRPTQAAAQAISAAVGGDSQQVAQEAEALAQKSPAQALERMADAFYLARHEGASADDQAVLERKMMTLAQRVWRRD</sequence>
<reference evidence="1 2" key="1">
    <citation type="journal article" date="2016" name="BMC Genomics">
        <title>Combined genomic and structural analyses of a cultured magnetotactic bacterium reveals its niche adaptation to a dynamic environment.</title>
        <authorList>
            <person name="Araujo A.C."/>
            <person name="Morillo V."/>
            <person name="Cypriano J."/>
            <person name="Teixeira L.C."/>
            <person name="Leao P."/>
            <person name="Lyra S."/>
            <person name="Almeida L.G."/>
            <person name="Bazylinski D.A."/>
            <person name="Vasconcellos A.T."/>
            <person name="Abreu F."/>
            <person name="Lins U."/>
        </authorList>
    </citation>
    <scope>NUCLEOTIDE SEQUENCE [LARGE SCALE GENOMIC DNA]</scope>
    <source>
        <strain evidence="1 2">IT-1</strain>
    </source>
</reference>
<dbReference type="Proteomes" id="UP000194003">
    <property type="component" value="Unassembled WGS sequence"/>
</dbReference>
<keyword evidence="1" id="KW-0540">Nuclease</keyword>
<dbReference type="Gene3D" id="1.25.40.10">
    <property type="entry name" value="Tetratricopeptide repeat domain"/>
    <property type="match status" value="1"/>
</dbReference>
<gene>
    <name evidence="1" type="primary">sbcC</name>
    <name evidence="1" type="ORF">MAIT1_02038</name>
</gene>
<protein>
    <submittedName>
        <fullName evidence="1">Putative exonuclease SbcC</fullName>
    </submittedName>
</protein>
<dbReference type="AlphaFoldDB" id="A0A1Y2K1Q6"/>
<accession>A0A1Y2K1Q6</accession>
<organism evidence="1 2">
    <name type="scientific">Magnetofaba australis IT-1</name>
    <dbReference type="NCBI Taxonomy" id="1434232"/>
    <lineage>
        <taxon>Bacteria</taxon>
        <taxon>Pseudomonadati</taxon>
        <taxon>Pseudomonadota</taxon>
        <taxon>Magnetococcia</taxon>
        <taxon>Magnetococcales</taxon>
        <taxon>Magnetococcaceae</taxon>
        <taxon>Magnetofaba</taxon>
    </lineage>
</organism>
<comment type="caution">
    <text evidence="1">The sequence shown here is derived from an EMBL/GenBank/DDBJ whole genome shotgun (WGS) entry which is preliminary data.</text>
</comment>
<dbReference type="InterPro" id="IPR011990">
    <property type="entry name" value="TPR-like_helical_dom_sf"/>
</dbReference>
<name>A0A1Y2K1Q6_9PROT</name>
<evidence type="ECO:0000313" key="2">
    <source>
        <dbReference type="Proteomes" id="UP000194003"/>
    </source>
</evidence>
<evidence type="ECO:0000313" key="1">
    <source>
        <dbReference type="EMBL" id="OSM01971.1"/>
    </source>
</evidence>
<proteinExistence type="predicted"/>
<keyword evidence="1" id="KW-0378">Hydrolase</keyword>